<dbReference type="Pfam" id="PF09811">
    <property type="entry name" value="Yae1_N"/>
    <property type="match status" value="1"/>
</dbReference>
<evidence type="ECO:0000256" key="1">
    <source>
        <dbReference type="ARBA" id="ARBA00004123"/>
    </source>
</evidence>
<evidence type="ECO:0000313" key="7">
    <source>
        <dbReference type="Proteomes" id="UP000617340"/>
    </source>
</evidence>
<protein>
    <recommendedName>
        <fullName evidence="5">Essential protein Yae1 N-terminal domain-containing protein</fullName>
    </recommendedName>
</protein>
<dbReference type="PANTHER" id="PTHR18829">
    <property type="entry name" value="PROTEIN YAE1 HOMOLOG"/>
    <property type="match status" value="1"/>
</dbReference>
<gene>
    <name evidence="6" type="ORF">HZH68_012433</name>
</gene>
<keyword evidence="7" id="KW-1185">Reference proteome</keyword>
<evidence type="ECO:0000256" key="2">
    <source>
        <dbReference type="ARBA" id="ARBA00004496"/>
    </source>
</evidence>
<dbReference type="Proteomes" id="UP000617340">
    <property type="component" value="Unassembled WGS sequence"/>
</dbReference>
<comment type="caution">
    <text evidence="6">The sequence shown here is derived from an EMBL/GenBank/DDBJ whole genome shotgun (WGS) entry which is preliminary data.</text>
</comment>
<name>A0A834JHF4_VESGE</name>
<evidence type="ECO:0000313" key="6">
    <source>
        <dbReference type="EMBL" id="KAF7388491.1"/>
    </source>
</evidence>
<evidence type="ECO:0000256" key="4">
    <source>
        <dbReference type="ARBA" id="ARBA00023242"/>
    </source>
</evidence>
<feature type="domain" description="Essential protein Yae1 N-terminal" evidence="5">
    <location>
        <begin position="40"/>
        <end position="77"/>
    </location>
</feature>
<keyword evidence="3" id="KW-0963">Cytoplasm</keyword>
<dbReference type="InterPro" id="IPR019191">
    <property type="entry name" value="Essential_protein_Yae1_N"/>
</dbReference>
<sequence length="164" mass="18833">MENPLNTMTDSSDKQTLKDEDLFIGYKNWNRLITAASTIGYKEGIEDGEESVFQEGFDMGYKDAFNMAFMLGKYKGLISSTQQNVELSSFVKNILHETKKGICYICNEESQSKDINERTEDIPFIDLIEKQKTYSKNVIKTLHKNLELIMIKNNIDVQKLALNI</sequence>
<keyword evidence="4" id="KW-0539">Nucleus</keyword>
<dbReference type="InterPro" id="IPR038881">
    <property type="entry name" value="Yae1-like"/>
</dbReference>
<reference evidence="6" key="1">
    <citation type="journal article" date="2020" name="G3 (Bethesda)">
        <title>High-Quality Assemblies for Three Invasive Social Wasps from the &lt;i&gt;Vespula&lt;/i&gt; Genus.</title>
        <authorList>
            <person name="Harrop T.W.R."/>
            <person name="Guhlin J."/>
            <person name="McLaughlin G.M."/>
            <person name="Permina E."/>
            <person name="Stockwell P."/>
            <person name="Gilligan J."/>
            <person name="Le Lec M.F."/>
            <person name="Gruber M.A.M."/>
            <person name="Quinn O."/>
            <person name="Lovegrove M."/>
            <person name="Duncan E.J."/>
            <person name="Remnant E.J."/>
            <person name="Van Eeckhoven J."/>
            <person name="Graham B."/>
            <person name="Knapp R.A."/>
            <person name="Langford K.W."/>
            <person name="Kronenberg Z."/>
            <person name="Press M.O."/>
            <person name="Eacker S.M."/>
            <person name="Wilson-Rankin E.E."/>
            <person name="Purcell J."/>
            <person name="Lester P.J."/>
            <person name="Dearden P.K."/>
        </authorList>
    </citation>
    <scope>NUCLEOTIDE SEQUENCE</scope>
    <source>
        <strain evidence="6">Linc-1</strain>
    </source>
</reference>
<dbReference type="PANTHER" id="PTHR18829:SF0">
    <property type="entry name" value="PROTEIN YAE1 HOMOLOG"/>
    <property type="match status" value="1"/>
</dbReference>
<proteinExistence type="predicted"/>
<dbReference type="GO" id="GO:0005634">
    <property type="term" value="C:nucleus"/>
    <property type="evidence" value="ECO:0007669"/>
    <property type="project" value="UniProtKB-SubCell"/>
</dbReference>
<evidence type="ECO:0000256" key="3">
    <source>
        <dbReference type="ARBA" id="ARBA00022490"/>
    </source>
</evidence>
<evidence type="ECO:0000259" key="5">
    <source>
        <dbReference type="Pfam" id="PF09811"/>
    </source>
</evidence>
<dbReference type="AlphaFoldDB" id="A0A834JHF4"/>
<dbReference type="GO" id="GO:0005737">
    <property type="term" value="C:cytoplasm"/>
    <property type="evidence" value="ECO:0007669"/>
    <property type="project" value="UniProtKB-SubCell"/>
</dbReference>
<organism evidence="6 7">
    <name type="scientific">Vespula germanica</name>
    <name type="common">German yellow jacket</name>
    <name type="synonym">Paravespula germanica</name>
    <dbReference type="NCBI Taxonomy" id="30212"/>
    <lineage>
        <taxon>Eukaryota</taxon>
        <taxon>Metazoa</taxon>
        <taxon>Ecdysozoa</taxon>
        <taxon>Arthropoda</taxon>
        <taxon>Hexapoda</taxon>
        <taxon>Insecta</taxon>
        <taxon>Pterygota</taxon>
        <taxon>Neoptera</taxon>
        <taxon>Endopterygota</taxon>
        <taxon>Hymenoptera</taxon>
        <taxon>Apocrita</taxon>
        <taxon>Aculeata</taxon>
        <taxon>Vespoidea</taxon>
        <taxon>Vespidae</taxon>
        <taxon>Vespinae</taxon>
        <taxon>Vespula</taxon>
    </lineage>
</organism>
<accession>A0A834JHF4</accession>
<dbReference type="EMBL" id="JACSDZ010000013">
    <property type="protein sequence ID" value="KAF7388491.1"/>
    <property type="molecule type" value="Genomic_DNA"/>
</dbReference>
<comment type="subcellular location">
    <subcellularLocation>
        <location evidence="2">Cytoplasm</location>
    </subcellularLocation>
    <subcellularLocation>
        <location evidence="1">Nucleus</location>
    </subcellularLocation>
</comment>